<accession>A0A7G3PKE0</accession>
<dbReference type="Proteomes" id="UP000515820">
    <property type="component" value="Segment"/>
</dbReference>
<reference evidence="1 2" key="1">
    <citation type="journal article" date="2020" name="Viruses">
        <title>Characterization of vB_StuS_MMDA13, a Newly Discovered Bacteriophage Infecting the Agar-Degrading Species Sphingomonas turrisvirgatae.</title>
        <authorList>
            <person name="Marmo P."/>
            <person name="Thaller M.C."/>
            <person name="Di Lallo G."/>
            <person name="Henrici De Angelis L."/>
            <person name="Poerio N."/>
            <person name="De Santis F."/>
            <person name="Fraziano M."/>
            <person name="Migliore L."/>
            <person name="D'Andrea M.M."/>
        </authorList>
    </citation>
    <scope>NUCLEOTIDE SEQUENCE [LARGE SCALE GENOMIC DNA]</scope>
</reference>
<evidence type="ECO:0000313" key="2">
    <source>
        <dbReference type="Proteomes" id="UP000515820"/>
    </source>
</evidence>
<proteinExistence type="predicted"/>
<sequence length="350" mass="37179">MTVQLFASTDASAPVLTGQNGSLVALLDACLVNGYGSKSGAGWSIAYTTTNKRAYRQATSGGNSAGLYCYIDDTGPGGGAGREARVCGFETMSAITPVGTGQFPNSTQSSIDAGYLVIRKSNTNDATARKWYVIADQHTFYLFVEIGDNNAPNLTGDGFMFGDFESYKSGDAYAVMIIGRTRENTGDPRGGNISLIPGAASYGVNNNLSGHFIARHWNQSAVSVRAGKLFDSSRTNMTSSWAGDNSDYQNEGGCAPGFCNDSQRAPFPNPVDGAMWMAPFYVNQNGIRGYLRGLWGPMHQWPLNPGDTFTVGSGELSGKSFVATAGVIAIPGGPQSRPTQFFVEFSDTWP</sequence>
<gene>
    <name evidence="1" type="ORF">MMDA13_gp23</name>
</gene>
<organism evidence="1 2">
    <name type="scientific">Sphingomonas phage vB_StuS_MMDA13</name>
    <dbReference type="NCBI Taxonomy" id="2686378"/>
    <lineage>
        <taxon>Viruses</taxon>
        <taxon>Duplodnaviria</taxon>
        <taxon>Heunggongvirae</taxon>
        <taxon>Uroviricota</taxon>
        <taxon>Caudoviricetes</taxon>
        <taxon>Queuovirinae</taxon>
        <taxon>Torvergatavirus</taxon>
        <taxon>Torvergatavirus MMDA13</taxon>
    </lineage>
</organism>
<dbReference type="EMBL" id="MN820898">
    <property type="protein sequence ID" value="QHB80456.1"/>
    <property type="molecule type" value="Genomic_DNA"/>
</dbReference>
<name>A0A7G3PKE0_9CAUD</name>
<protein>
    <submittedName>
        <fullName evidence="1">Putative tail assembly protein</fullName>
    </submittedName>
</protein>
<keyword evidence="2" id="KW-1185">Reference proteome</keyword>
<evidence type="ECO:0000313" key="1">
    <source>
        <dbReference type="EMBL" id="QHB80456.1"/>
    </source>
</evidence>